<dbReference type="Proteomes" id="UP000239156">
    <property type="component" value="Unassembled WGS sequence"/>
</dbReference>
<dbReference type="VEuPathDB" id="FungiDB:PSHT_04075"/>
<sequence length="355" mass="39916">MSMQDIIFRDSDDSTMNFPDDFGREDSSPSHNSPQHLNEVDHGALFGRDRNDDDLQINSSNLEDDNNIDRVCEDLQLKLKLDPAYLEIALHTAKCNPAARHANLIFANAAFQQIAAASAASASAQHKYDKCFDDLIRLKSRVICLIPNLEAYSNDPTKMEPFEAACSILRWYVDAVDRQSAEWKEEHLAPNQMDENFEGLDHYRTTVGALLKYLLTNVLETARIRIKGNVPHRNELMAILYADLPPQNEKMTKAQIQDQIKKNVYYYVHKLPKASQWADIDERLRVLRGSTPAFQQMHATLILAKDTELFSRGRHIKKIITDEDVSVPSLDDVRAAMAAEATAAMAAESAAAMAG</sequence>
<feature type="region of interest" description="Disordered" evidence="1">
    <location>
        <begin position="9"/>
        <end position="38"/>
    </location>
</feature>
<name>A0A2S4VYI6_9BASI</name>
<dbReference type="AlphaFoldDB" id="A0A2S4VYI6"/>
<accession>A0A2S4VYI6</accession>
<protein>
    <submittedName>
        <fullName evidence="2">Uncharacterized protein</fullName>
    </submittedName>
</protein>
<keyword evidence="3" id="KW-1185">Reference proteome</keyword>
<dbReference type="EMBL" id="PKSL01000017">
    <property type="protein sequence ID" value="POW14590.1"/>
    <property type="molecule type" value="Genomic_DNA"/>
</dbReference>
<dbReference type="VEuPathDB" id="FungiDB:PSTT_02768"/>
<evidence type="ECO:0000313" key="2">
    <source>
        <dbReference type="EMBL" id="POW14590.1"/>
    </source>
</evidence>
<evidence type="ECO:0000313" key="3">
    <source>
        <dbReference type="Proteomes" id="UP000239156"/>
    </source>
</evidence>
<reference evidence="2" key="1">
    <citation type="submission" date="2017-12" db="EMBL/GenBank/DDBJ databases">
        <title>Gene loss provides genomic basis for host adaptation in cereal stripe rust fungi.</title>
        <authorList>
            <person name="Xia C."/>
        </authorList>
    </citation>
    <scope>NUCLEOTIDE SEQUENCE [LARGE SCALE GENOMIC DNA]</scope>
    <source>
        <strain evidence="2">93-210</strain>
    </source>
</reference>
<proteinExistence type="predicted"/>
<organism evidence="2 3">
    <name type="scientific">Puccinia striiformis</name>
    <dbReference type="NCBI Taxonomy" id="27350"/>
    <lineage>
        <taxon>Eukaryota</taxon>
        <taxon>Fungi</taxon>
        <taxon>Dikarya</taxon>
        <taxon>Basidiomycota</taxon>
        <taxon>Pucciniomycotina</taxon>
        <taxon>Pucciniomycetes</taxon>
        <taxon>Pucciniales</taxon>
        <taxon>Pucciniaceae</taxon>
        <taxon>Puccinia</taxon>
    </lineage>
</organism>
<comment type="caution">
    <text evidence="2">The sequence shown here is derived from an EMBL/GenBank/DDBJ whole genome shotgun (WGS) entry which is preliminary data.</text>
</comment>
<gene>
    <name evidence="2" type="ORF">PSTT_02768</name>
</gene>
<evidence type="ECO:0000256" key="1">
    <source>
        <dbReference type="SAM" id="MobiDB-lite"/>
    </source>
</evidence>